<sequence length="80" mass="8633">MCSDQCRASCPEPPGPQLDVGRLGGTWCDPDNTQLLGPPTPPHRLYPPHPPTNIFSGLFPSGEQLYEPLQLPSAVAELPE</sequence>
<comment type="caution">
    <text evidence="1">The sequence shown here is derived from an EMBL/GenBank/DDBJ whole genome shotgun (WGS) entry which is preliminary data.</text>
</comment>
<protein>
    <submittedName>
        <fullName evidence="1">Uncharacterized protein</fullName>
    </submittedName>
</protein>
<evidence type="ECO:0000313" key="2">
    <source>
        <dbReference type="Proteomes" id="UP000805704"/>
    </source>
</evidence>
<proteinExistence type="predicted"/>
<keyword evidence="2" id="KW-1185">Reference proteome</keyword>
<organism evidence="1 2">
    <name type="scientific">Nibea albiflora</name>
    <name type="common">Yellow drum</name>
    <name type="synonym">Corvina albiflora</name>
    <dbReference type="NCBI Taxonomy" id="240163"/>
    <lineage>
        <taxon>Eukaryota</taxon>
        <taxon>Metazoa</taxon>
        <taxon>Chordata</taxon>
        <taxon>Craniata</taxon>
        <taxon>Vertebrata</taxon>
        <taxon>Euteleostomi</taxon>
        <taxon>Actinopterygii</taxon>
        <taxon>Neopterygii</taxon>
        <taxon>Teleostei</taxon>
        <taxon>Neoteleostei</taxon>
        <taxon>Acanthomorphata</taxon>
        <taxon>Eupercaria</taxon>
        <taxon>Sciaenidae</taxon>
        <taxon>Nibea</taxon>
    </lineage>
</organism>
<dbReference type="Proteomes" id="UP000805704">
    <property type="component" value="Chromosome 4"/>
</dbReference>
<gene>
    <name evidence="1" type="ORF">GBF38_018988</name>
</gene>
<reference evidence="1" key="1">
    <citation type="submission" date="2020-04" db="EMBL/GenBank/DDBJ databases">
        <title>A chromosome-scale assembly and high-density genetic map of the yellow drum (Nibea albiflora) genome.</title>
        <authorList>
            <person name="Xu D."/>
            <person name="Zhang W."/>
            <person name="Chen R."/>
            <person name="Tan P."/>
            <person name="Wang L."/>
            <person name="Song H."/>
            <person name="Tian L."/>
            <person name="Zhu Q."/>
            <person name="Wang B."/>
        </authorList>
    </citation>
    <scope>NUCLEOTIDE SEQUENCE</scope>
    <source>
        <strain evidence="1">ZJHYS-2018</strain>
    </source>
</reference>
<accession>A0ACB7ENG0</accession>
<dbReference type="EMBL" id="CM024792">
    <property type="protein sequence ID" value="KAG8003740.1"/>
    <property type="molecule type" value="Genomic_DNA"/>
</dbReference>
<name>A0ACB7ENG0_NIBAL</name>
<evidence type="ECO:0000313" key="1">
    <source>
        <dbReference type="EMBL" id="KAG8003740.1"/>
    </source>
</evidence>